<organism evidence="3 4">
    <name type="scientific">Aphis craccivora</name>
    <name type="common">Cowpea aphid</name>
    <dbReference type="NCBI Taxonomy" id="307492"/>
    <lineage>
        <taxon>Eukaryota</taxon>
        <taxon>Metazoa</taxon>
        <taxon>Ecdysozoa</taxon>
        <taxon>Arthropoda</taxon>
        <taxon>Hexapoda</taxon>
        <taxon>Insecta</taxon>
        <taxon>Pterygota</taxon>
        <taxon>Neoptera</taxon>
        <taxon>Paraneoptera</taxon>
        <taxon>Hemiptera</taxon>
        <taxon>Sternorrhyncha</taxon>
        <taxon>Aphidomorpha</taxon>
        <taxon>Aphidoidea</taxon>
        <taxon>Aphididae</taxon>
        <taxon>Aphidini</taxon>
        <taxon>Aphis</taxon>
        <taxon>Aphis</taxon>
    </lineage>
</organism>
<proteinExistence type="predicted"/>
<protein>
    <submittedName>
        <fullName evidence="3">PiggyBac transposable element-derived protein 2-like isoform X1</fullName>
    </submittedName>
</protein>
<dbReference type="PANTHER" id="PTHR47272">
    <property type="entry name" value="DDE_TNP_1_7 DOMAIN-CONTAINING PROTEIN"/>
    <property type="match status" value="1"/>
</dbReference>
<dbReference type="PANTHER" id="PTHR47272:SF1">
    <property type="entry name" value="PIGGYBAC TRANSPOSABLE ELEMENT-DERIVED PROTEIN 3-LIKE"/>
    <property type="match status" value="1"/>
</dbReference>
<evidence type="ECO:0000313" key="3">
    <source>
        <dbReference type="EMBL" id="KAF0729368.1"/>
    </source>
</evidence>
<reference evidence="3 4" key="1">
    <citation type="submission" date="2019-08" db="EMBL/GenBank/DDBJ databases">
        <title>Whole genome of Aphis craccivora.</title>
        <authorList>
            <person name="Voronova N.V."/>
            <person name="Shulinski R.S."/>
            <person name="Bandarenka Y.V."/>
            <person name="Zhorov D.G."/>
            <person name="Warner D."/>
        </authorList>
    </citation>
    <scope>NUCLEOTIDE SEQUENCE [LARGE SCALE GENOMIC DNA]</scope>
    <source>
        <strain evidence="3">180601</strain>
        <tissue evidence="3">Whole Body</tissue>
    </source>
</reference>
<accession>A0A6G0WPN3</accession>
<dbReference type="AlphaFoldDB" id="A0A6G0WPN3"/>
<dbReference type="Proteomes" id="UP000478052">
    <property type="component" value="Unassembled WGS sequence"/>
</dbReference>
<comment type="caution">
    <text evidence="3">The sequence shown here is derived from an EMBL/GenBank/DDBJ whole genome shotgun (WGS) entry which is preliminary data.</text>
</comment>
<name>A0A6G0WPN3_APHCR</name>
<gene>
    <name evidence="3" type="ORF">FWK35_00030030</name>
</gene>
<evidence type="ECO:0000259" key="2">
    <source>
        <dbReference type="Pfam" id="PF13843"/>
    </source>
</evidence>
<feature type="domain" description="PiggyBac transposable element-derived protein" evidence="2">
    <location>
        <begin position="126"/>
        <end position="487"/>
    </location>
</feature>
<dbReference type="EMBL" id="VUJU01008534">
    <property type="protein sequence ID" value="KAF0729368.1"/>
    <property type="molecule type" value="Genomic_DNA"/>
</dbReference>
<dbReference type="OrthoDB" id="6626429at2759"/>
<dbReference type="InterPro" id="IPR029526">
    <property type="entry name" value="PGBD"/>
</dbReference>
<evidence type="ECO:0000256" key="1">
    <source>
        <dbReference type="SAM" id="MobiDB-lite"/>
    </source>
</evidence>
<feature type="region of interest" description="Disordered" evidence="1">
    <location>
        <begin position="523"/>
        <end position="550"/>
    </location>
</feature>
<keyword evidence="4" id="KW-1185">Reference proteome</keyword>
<evidence type="ECO:0000313" key="4">
    <source>
        <dbReference type="Proteomes" id="UP000478052"/>
    </source>
</evidence>
<dbReference type="Pfam" id="PF13843">
    <property type="entry name" value="DDE_Tnp_1_7"/>
    <property type="match status" value="1"/>
</dbReference>
<sequence>MINNMGKKLSDEEVAELLQGDISDLEELDEGDDINIDNLNEILNQFPDNIEELFPMQNNLLEEDEVNFQNNLIVLNQSDIDTEIEEENRLFEEQVRIGPNWEKVPYQNPNSTWKGNLPDPPTYILSPYEYFKQYFDDDIIQNLCEQTNIYSVQKSGKCIATSSAEIEQFIGIQMYMGIVKMPSYRMFWNNHTRFSTVSDVMARNRFDNIRSYFHVNDNTQMLPREHSQHDKLFKIRPFLNAIRDNMKKVHVNEFIAVDEIIIPFKGRSTMKQYNKNKPHKWGIKMFALASSNGLVHDFEIYVGKGTLPPSNHGLGISGDVVMRLIECVPKNENYKVSMDNWFNSYNLQCKLKFVGVQSIGTVRSNRIAGCVLENDKQLKSGERGKFDSKVDTNNNIVVTKWHDNKVVHVISNYKGPLPLENVKRWSVAEKKKVDVPRPASIGEYNSYMGGIDLHDMLVELYRVNIRVRRYYLRIVYHLLDMCVVNSWLLYRRHCKQLNEKTMSLLKFKLEISHALLQCGKVQTPKRGRPLSNTPPSKKRRTFTPRPTNDVRYDDTGHWPIRVIEKQRCKNCITCYSTTKCDKCKLHLCYNLKNNCFLKYHKK</sequence>